<proteinExistence type="predicted"/>
<accession>A0A6A4VT15</accession>
<comment type="caution">
    <text evidence="1">The sequence shown here is derived from an EMBL/GenBank/DDBJ whole genome shotgun (WGS) entry which is preliminary data.</text>
</comment>
<protein>
    <submittedName>
        <fullName evidence="1">Uncharacterized protein</fullName>
    </submittedName>
</protein>
<dbReference type="Proteomes" id="UP000440578">
    <property type="component" value="Unassembled WGS sequence"/>
</dbReference>
<organism evidence="1 2">
    <name type="scientific">Amphibalanus amphitrite</name>
    <name type="common">Striped barnacle</name>
    <name type="synonym">Balanus amphitrite</name>
    <dbReference type="NCBI Taxonomy" id="1232801"/>
    <lineage>
        <taxon>Eukaryota</taxon>
        <taxon>Metazoa</taxon>
        <taxon>Ecdysozoa</taxon>
        <taxon>Arthropoda</taxon>
        <taxon>Crustacea</taxon>
        <taxon>Multicrustacea</taxon>
        <taxon>Cirripedia</taxon>
        <taxon>Thoracica</taxon>
        <taxon>Thoracicalcarea</taxon>
        <taxon>Balanomorpha</taxon>
        <taxon>Balanoidea</taxon>
        <taxon>Balanidae</taxon>
        <taxon>Amphibalaninae</taxon>
        <taxon>Amphibalanus</taxon>
    </lineage>
</organism>
<dbReference type="EMBL" id="VIIS01001769">
    <property type="protein sequence ID" value="KAF0293138.1"/>
    <property type="molecule type" value="Genomic_DNA"/>
</dbReference>
<evidence type="ECO:0000313" key="2">
    <source>
        <dbReference type="Proteomes" id="UP000440578"/>
    </source>
</evidence>
<sequence length="107" mass="11818">MLTALGNWELEKRICGLLLRHHDGEQHAGEREWFRLTAAEAQVIRRCALFVVCTYAAAAAAAAWSRTLLSATAPALDLTFVNSLNSLCTYTDKELSKATVLVFGRHL</sequence>
<dbReference type="AlphaFoldDB" id="A0A6A4VT15"/>
<gene>
    <name evidence="1" type="ORF">FJT64_008959</name>
</gene>
<keyword evidence="2" id="KW-1185">Reference proteome</keyword>
<name>A0A6A4VT15_AMPAM</name>
<evidence type="ECO:0000313" key="1">
    <source>
        <dbReference type="EMBL" id="KAF0293138.1"/>
    </source>
</evidence>
<reference evidence="1 2" key="1">
    <citation type="submission" date="2019-07" db="EMBL/GenBank/DDBJ databases">
        <title>Draft genome assembly of a fouling barnacle, Amphibalanus amphitrite (Darwin, 1854): The first reference genome for Thecostraca.</title>
        <authorList>
            <person name="Kim W."/>
        </authorList>
    </citation>
    <scope>NUCLEOTIDE SEQUENCE [LARGE SCALE GENOMIC DNA]</scope>
    <source>
        <strain evidence="1">SNU_AA5</strain>
        <tissue evidence="1">Soma without cirri and trophi</tissue>
    </source>
</reference>